<evidence type="ECO:0000256" key="8">
    <source>
        <dbReference type="ARBA" id="ARBA00022779"/>
    </source>
</evidence>
<dbReference type="InterPro" id="IPR028976">
    <property type="entry name" value="CheC-like_sf"/>
</dbReference>
<keyword evidence="7" id="KW-0145">Chemotaxis</keyword>
<protein>
    <recommendedName>
        <fullName evidence="5">Flagellar motor switch protein FliM</fullName>
    </recommendedName>
</protein>
<dbReference type="GO" id="GO:0071978">
    <property type="term" value="P:bacterial-type flagellum-dependent swarming motility"/>
    <property type="evidence" value="ECO:0007669"/>
    <property type="project" value="TreeGrafter"/>
</dbReference>
<dbReference type="STRING" id="1278073.MYSTI_02836"/>
<dbReference type="GO" id="GO:0030254">
    <property type="term" value="P:protein secretion by the type III secretion system"/>
    <property type="evidence" value="ECO:0007669"/>
    <property type="project" value="InterPro"/>
</dbReference>
<organism evidence="14 15">
    <name type="scientific">Myxococcus stipitatus (strain DSM 14675 / JCM 12634 / Mx s8)</name>
    <dbReference type="NCBI Taxonomy" id="1278073"/>
    <lineage>
        <taxon>Bacteria</taxon>
        <taxon>Pseudomonadati</taxon>
        <taxon>Myxococcota</taxon>
        <taxon>Myxococcia</taxon>
        <taxon>Myxococcales</taxon>
        <taxon>Cystobacterineae</taxon>
        <taxon>Myxococcaceae</taxon>
        <taxon>Myxococcus</taxon>
    </lineage>
</organism>
<dbReference type="AlphaFoldDB" id="L7U998"/>
<reference evidence="14 15" key="1">
    <citation type="journal article" date="2013" name="Genome Announc.">
        <title>Complete genome sequence of Myxococcus stipitatus strain DSM 14675, a fruiting myxobacterium.</title>
        <authorList>
            <person name="Huntley S."/>
            <person name="Kneip S."/>
            <person name="Treuner-Lange A."/>
            <person name="Sogaard-Andersen L."/>
        </authorList>
    </citation>
    <scope>NUCLEOTIDE SEQUENCE [LARGE SCALE GENOMIC DNA]</scope>
    <source>
        <strain evidence="15">DSM 14675 / JCM 12634 / Mx s8</strain>
    </source>
</reference>
<evidence type="ECO:0000256" key="6">
    <source>
        <dbReference type="ARBA" id="ARBA00022475"/>
    </source>
</evidence>
<keyword evidence="8" id="KW-0283">Flagellar rotation</keyword>
<feature type="region of interest" description="Disordered" evidence="12">
    <location>
        <begin position="1"/>
        <end position="52"/>
    </location>
</feature>
<feature type="domain" description="Flagellar motor switch protein FliN-like C-terminal" evidence="13">
    <location>
        <begin position="406"/>
        <end position="475"/>
    </location>
</feature>
<comment type="similarity">
    <text evidence="3">Belongs to the FliN/MopA/SpaO family.</text>
</comment>
<dbReference type="KEGG" id="msd:MYSTI_02836"/>
<comment type="function">
    <text evidence="11">FliM is one of three proteins (FliG, FliN, FliM) that forms the rotor-mounted switch complex (C ring), located at the base of the basal body. This complex interacts with the CheY and CheZ chemotaxis proteins, in addition to contacting components of the motor that determine the direction of flagellar rotation.</text>
</comment>
<dbReference type="Gene3D" id="3.40.1550.10">
    <property type="entry name" value="CheC-like"/>
    <property type="match status" value="1"/>
</dbReference>
<dbReference type="InterPro" id="IPR001689">
    <property type="entry name" value="Flag_FliM"/>
</dbReference>
<gene>
    <name evidence="14" type="ordered locus">MYSTI_02836</name>
</gene>
<feature type="compositionally biased region" description="Pro residues" evidence="12">
    <location>
        <begin position="28"/>
        <end position="38"/>
    </location>
</feature>
<dbReference type="SUPFAM" id="SSF101801">
    <property type="entry name" value="Surface presentation of antigens (SPOA)"/>
    <property type="match status" value="1"/>
</dbReference>
<dbReference type="InterPro" id="IPR001543">
    <property type="entry name" value="FliN-like_C"/>
</dbReference>
<evidence type="ECO:0000256" key="1">
    <source>
        <dbReference type="ARBA" id="ARBA00004117"/>
    </source>
</evidence>
<evidence type="ECO:0000256" key="11">
    <source>
        <dbReference type="ARBA" id="ARBA00025044"/>
    </source>
</evidence>
<name>L7U998_MYXSD</name>
<keyword evidence="15" id="KW-1185">Reference proteome</keyword>
<evidence type="ECO:0000256" key="2">
    <source>
        <dbReference type="ARBA" id="ARBA00004202"/>
    </source>
</evidence>
<dbReference type="EMBL" id="CP004025">
    <property type="protein sequence ID" value="AGC44152.1"/>
    <property type="molecule type" value="Genomic_DNA"/>
</dbReference>
<dbReference type="GO" id="GO:0050918">
    <property type="term" value="P:positive chemotaxis"/>
    <property type="evidence" value="ECO:0007669"/>
    <property type="project" value="TreeGrafter"/>
</dbReference>
<dbReference type="PATRIC" id="fig|1278073.3.peg.2890"/>
<sequence>MSVEPDDEGPGMHERTMLVDLRQLKPLRPAPVEQPPEEPVAAPEPAAEDPDTLDQVARSWAPFTFKGLEKVSKAQGQLAHRMRWLTPSSGTLSQISARLKGLFDAEVRLSLESVQVRPMEELRRFLGDPTFLAVLAPGALQGRAVLEVELALAHTAVDLLLGGAGETVGLRPLTDIEEGVMGYVILESLRVLVPALQAGVPRPRLDGVARGVDEVSARLGDEAPMLTVHLNANLGPHVGMVRLVVPSAVLAAAEPAVASAQRNVLKKADMAAHASRLSAVRSWLRAEIGTAELTTHDLASLRVKDVVLVDVLSARPDRGEPGTAQLRVGTGRAGRAEAEVFVDEDGHYKARIVDIIPGESGNPRSATEEGGGRDEEEDFTNPELDVPPELEGAPLDDVNKPDGSDLLGDLPLQIAVELARIPVTAEQVVGMRAGQVIELGRGPGEPVELSVNGKVVARGELVEMEGQLGVRVTNLAG</sequence>
<dbReference type="PRINTS" id="PR00956">
    <property type="entry name" value="FLGMOTORFLIN"/>
</dbReference>
<evidence type="ECO:0000313" key="14">
    <source>
        <dbReference type="EMBL" id="AGC44152.1"/>
    </source>
</evidence>
<accession>L7U998</accession>
<dbReference type="InterPro" id="IPR001172">
    <property type="entry name" value="FliN_T3SS_HrcQb"/>
</dbReference>
<dbReference type="GO" id="GO:0009425">
    <property type="term" value="C:bacterial-type flagellum basal body"/>
    <property type="evidence" value="ECO:0007669"/>
    <property type="project" value="UniProtKB-SubCell"/>
</dbReference>
<dbReference type="SUPFAM" id="SSF103039">
    <property type="entry name" value="CheC-like"/>
    <property type="match status" value="1"/>
</dbReference>
<keyword evidence="6" id="KW-1003">Cell membrane</keyword>
<evidence type="ECO:0000259" key="13">
    <source>
        <dbReference type="Pfam" id="PF01052"/>
    </source>
</evidence>
<keyword evidence="10" id="KW-0975">Bacterial flagellum</keyword>
<evidence type="ECO:0000313" key="15">
    <source>
        <dbReference type="Proteomes" id="UP000011131"/>
    </source>
</evidence>
<proteinExistence type="inferred from homology"/>
<evidence type="ECO:0000256" key="10">
    <source>
        <dbReference type="ARBA" id="ARBA00023143"/>
    </source>
</evidence>
<evidence type="ECO:0000256" key="5">
    <source>
        <dbReference type="ARBA" id="ARBA00021898"/>
    </source>
</evidence>
<evidence type="ECO:0000256" key="3">
    <source>
        <dbReference type="ARBA" id="ARBA00009226"/>
    </source>
</evidence>
<dbReference type="Pfam" id="PF02154">
    <property type="entry name" value="FliM"/>
    <property type="match status" value="1"/>
</dbReference>
<dbReference type="PANTHER" id="PTHR30034">
    <property type="entry name" value="FLAGELLAR MOTOR SWITCH PROTEIN FLIM"/>
    <property type="match status" value="1"/>
</dbReference>
<dbReference type="Gene3D" id="2.30.330.10">
    <property type="entry name" value="SpoA-like"/>
    <property type="match status" value="1"/>
</dbReference>
<dbReference type="InterPro" id="IPR036429">
    <property type="entry name" value="SpoA-like_sf"/>
</dbReference>
<dbReference type="NCBIfam" id="TIGR02551">
    <property type="entry name" value="SpaO_YscQ"/>
    <property type="match status" value="1"/>
</dbReference>
<dbReference type="eggNOG" id="COG1868">
    <property type="taxonomic scope" value="Bacteria"/>
</dbReference>
<keyword evidence="9" id="KW-0472">Membrane</keyword>
<evidence type="ECO:0000256" key="7">
    <source>
        <dbReference type="ARBA" id="ARBA00022500"/>
    </source>
</evidence>
<feature type="region of interest" description="Disordered" evidence="12">
    <location>
        <begin position="356"/>
        <end position="395"/>
    </location>
</feature>
<dbReference type="HOGENOM" id="CLU_575965_0_0_7"/>
<comment type="subcellular location">
    <subcellularLocation>
        <location evidence="1">Bacterial flagellum basal body</location>
    </subcellularLocation>
    <subcellularLocation>
        <location evidence="2">Cell membrane</location>
        <topology evidence="2">Peripheral membrane protein</topology>
    </subcellularLocation>
</comment>
<comment type="similarity">
    <text evidence="4">Belongs to the FliM family.</text>
</comment>
<dbReference type="eggNOG" id="COG1886">
    <property type="taxonomic scope" value="Bacteria"/>
</dbReference>
<dbReference type="GO" id="GO:0005886">
    <property type="term" value="C:plasma membrane"/>
    <property type="evidence" value="ECO:0007669"/>
    <property type="project" value="UniProtKB-SubCell"/>
</dbReference>
<dbReference type="RefSeq" id="WP_015348413.1">
    <property type="nucleotide sequence ID" value="NC_020126.1"/>
</dbReference>
<dbReference type="OrthoDB" id="9773459at2"/>
<dbReference type="Proteomes" id="UP000011131">
    <property type="component" value="Chromosome"/>
</dbReference>
<dbReference type="GO" id="GO:0003774">
    <property type="term" value="F:cytoskeletal motor activity"/>
    <property type="evidence" value="ECO:0007669"/>
    <property type="project" value="InterPro"/>
</dbReference>
<evidence type="ECO:0000256" key="9">
    <source>
        <dbReference type="ARBA" id="ARBA00023136"/>
    </source>
</evidence>
<dbReference type="InterPro" id="IPR013385">
    <property type="entry name" value="T3SS_SpaO/YscQ/SpaO"/>
</dbReference>
<evidence type="ECO:0000256" key="12">
    <source>
        <dbReference type="SAM" id="MobiDB-lite"/>
    </source>
</evidence>
<evidence type="ECO:0000256" key="4">
    <source>
        <dbReference type="ARBA" id="ARBA00011049"/>
    </source>
</evidence>
<dbReference type="PANTHER" id="PTHR30034:SF6">
    <property type="entry name" value="YOP PROTEINS TRANSLOCATION PROTEIN Q"/>
    <property type="match status" value="1"/>
</dbReference>
<dbReference type="Pfam" id="PF01052">
    <property type="entry name" value="FliMN_C"/>
    <property type="match status" value="1"/>
</dbReference>